<dbReference type="Proteomes" id="UP000030682">
    <property type="component" value="Unassembled WGS sequence"/>
</dbReference>
<dbReference type="EMBL" id="HG810024">
    <property type="protein sequence ID" value="CDN39578.1"/>
    <property type="molecule type" value="Genomic_DNA"/>
</dbReference>
<reference evidence="1" key="2">
    <citation type="submission" date="2014-01" db="EMBL/GenBank/DDBJ databases">
        <authorList>
            <person name="Aslett M."/>
        </authorList>
    </citation>
    <scope>NUCLEOTIDE SEQUENCE [LARGE SCALE GENOMIC DNA]</scope>
    <source>
        <strain evidence="1">DB27</strain>
    </source>
</reference>
<organism evidence="1">
    <name type="scientific">Bacillus thuringiensis DB27</name>
    <dbReference type="NCBI Taxonomy" id="1431339"/>
    <lineage>
        <taxon>Bacteria</taxon>
        <taxon>Bacillati</taxon>
        <taxon>Bacillota</taxon>
        <taxon>Bacilli</taxon>
        <taxon>Bacillales</taxon>
        <taxon>Bacillaceae</taxon>
        <taxon>Bacillus</taxon>
        <taxon>Bacillus cereus group</taxon>
    </lineage>
</organism>
<sequence>MTYTVIAELEGETFKLVTGSSRHEVESHIAEFLLYDE</sequence>
<proteinExistence type="predicted"/>
<gene>
    <name evidence="1" type="ORF">BTDB27_p000241</name>
</gene>
<accession>W8YDK0</accession>
<dbReference type="HOGENOM" id="CLU_3340476_0_0_9"/>
<reference evidence="1" key="1">
    <citation type="submission" date="2014-01" db="EMBL/GenBank/DDBJ databases">
        <title>Draft genome sequence of highly nematicidal Bacillus thuringiensis DB27.</title>
        <authorList>
            <person name="Iatsenko I."/>
            <person name="Pickard D."/>
            <person name="Corton C."/>
            <person name="Dougan G."/>
            <person name="Sommer R.J."/>
        </authorList>
    </citation>
    <scope>NUCLEOTIDE SEQUENCE [LARGE SCALE GENOMIC DNA]</scope>
    <source>
        <strain evidence="1">DB27</strain>
    </source>
</reference>
<name>W8YDK0_BACTU</name>
<protein>
    <submittedName>
        <fullName evidence="1">Uncharacterized protein</fullName>
    </submittedName>
</protein>
<evidence type="ECO:0000313" key="1">
    <source>
        <dbReference type="EMBL" id="CDN39578.1"/>
    </source>
</evidence>
<dbReference type="AlphaFoldDB" id="W8YDK0"/>